<evidence type="ECO:0000256" key="4">
    <source>
        <dbReference type="SAM" id="SignalP"/>
    </source>
</evidence>
<dbReference type="PANTHER" id="PTHR30061">
    <property type="entry name" value="MALTOSE-BINDING PERIPLASMIC PROTEIN"/>
    <property type="match status" value="1"/>
</dbReference>
<dbReference type="Proteomes" id="UP001332192">
    <property type="component" value="Chromosome"/>
</dbReference>
<reference evidence="5 6" key="1">
    <citation type="journal article" date="2024" name="Front. Microbiol.">
        <title>Novel thermophilic genera Geochorda gen. nov. and Carboxydochorda gen. nov. from the deep terrestrial subsurface reveal the ecophysiological diversity in the class Limnochordia.</title>
        <authorList>
            <person name="Karnachuk O.V."/>
            <person name="Lukina A.P."/>
            <person name="Avakyan M.R."/>
            <person name="Kadnikov V.V."/>
            <person name="Begmatov S."/>
            <person name="Beletsky A.V."/>
            <person name="Vlasova K.G."/>
            <person name="Novikov A.A."/>
            <person name="Shcherbakova V.A."/>
            <person name="Mardanov A.V."/>
            <person name="Ravin N.V."/>
        </authorList>
    </citation>
    <scope>NUCLEOTIDE SEQUENCE [LARGE SCALE GENOMIC DNA]</scope>
    <source>
        <strain evidence="5 6">L945</strain>
    </source>
</reference>
<keyword evidence="6" id="KW-1185">Reference proteome</keyword>
<dbReference type="RefSeq" id="WP_324715847.1">
    <property type="nucleotide sequence ID" value="NZ_CP141615.1"/>
</dbReference>
<protein>
    <submittedName>
        <fullName evidence="5">ABC transporter substrate-binding protein</fullName>
    </submittedName>
</protein>
<comment type="similarity">
    <text evidence="1">Belongs to the bacterial solute-binding protein 1 family.</text>
</comment>
<proteinExistence type="inferred from homology"/>
<feature type="signal peptide" evidence="4">
    <location>
        <begin position="1"/>
        <end position="32"/>
    </location>
</feature>
<dbReference type="CDD" id="cd14748">
    <property type="entry name" value="PBP2_UgpB"/>
    <property type="match status" value="1"/>
</dbReference>
<organism evidence="5 6">
    <name type="scientific">Carboxydichorda subterranea</name>
    <dbReference type="NCBI Taxonomy" id="3109565"/>
    <lineage>
        <taxon>Bacteria</taxon>
        <taxon>Bacillati</taxon>
        <taxon>Bacillota</taxon>
        <taxon>Limnochordia</taxon>
        <taxon>Limnochordales</taxon>
        <taxon>Geochordaceae</taxon>
        <taxon>Carboxydichorda</taxon>
    </lineage>
</organism>
<dbReference type="PANTHER" id="PTHR30061:SF50">
    <property type="entry name" value="MALTOSE_MALTODEXTRIN-BINDING PERIPLASMIC PROTEIN"/>
    <property type="match status" value="1"/>
</dbReference>
<name>A0ABZ1BV57_9FIRM</name>
<keyword evidence="2" id="KW-0813">Transport</keyword>
<gene>
    <name evidence="5" type="ORF">U7230_10780</name>
</gene>
<dbReference type="InterPro" id="IPR006059">
    <property type="entry name" value="SBP"/>
</dbReference>
<evidence type="ECO:0000313" key="5">
    <source>
        <dbReference type="EMBL" id="WRP16574.1"/>
    </source>
</evidence>
<evidence type="ECO:0000256" key="1">
    <source>
        <dbReference type="ARBA" id="ARBA00008520"/>
    </source>
</evidence>
<evidence type="ECO:0000256" key="2">
    <source>
        <dbReference type="ARBA" id="ARBA00022448"/>
    </source>
</evidence>
<dbReference type="SUPFAM" id="SSF53850">
    <property type="entry name" value="Periplasmic binding protein-like II"/>
    <property type="match status" value="1"/>
</dbReference>
<dbReference type="Pfam" id="PF01547">
    <property type="entry name" value="SBP_bac_1"/>
    <property type="match status" value="1"/>
</dbReference>
<dbReference type="EMBL" id="CP141615">
    <property type="protein sequence ID" value="WRP16574.1"/>
    <property type="molecule type" value="Genomic_DNA"/>
</dbReference>
<sequence length="429" mass="46797">MQGFAGLRGPRSKGPAVLLLAAWLLAATAASAAAASTRVTVWFMASGGDFEQYTQKVVEQFESAHPGVDVQYQIIPWEGVDEKLATAVASGTNPDVMQMGNVRIAPLIDMGVLEDLTPYVMGSDLSKDVTRRQWEVSGGLRDGHYYAIPFIQATRPFFWNRALYKEAGLDPDRGPRTWDDWLQMASKTHDPRRGRSGVAMGANDNMQLSFLWFPQLLWSAGGEIFSADGKQAAFASEAGVQAARFMVDLSKFAQPGFLGMMTPEANELFYQGRAATTVLPSSNVVAIPKTYPDLDFGMAPPPVKKQPAALAGMDSLVMFKSAKDKKAAWDVVAYLSGAESQRMLGELFGFTPVRSSLVRSRPFADDPRWQAAFAVLEYVKALPMTAAWARIRPRLGEELHYALAGQKTPEKALQDAAGFAAETLRQSGK</sequence>
<evidence type="ECO:0000313" key="6">
    <source>
        <dbReference type="Proteomes" id="UP001332192"/>
    </source>
</evidence>
<accession>A0ABZ1BV57</accession>
<feature type="chain" id="PRO_5045191316" evidence="4">
    <location>
        <begin position="33"/>
        <end position="429"/>
    </location>
</feature>
<dbReference type="Gene3D" id="3.40.190.10">
    <property type="entry name" value="Periplasmic binding protein-like II"/>
    <property type="match status" value="1"/>
</dbReference>
<evidence type="ECO:0000256" key="3">
    <source>
        <dbReference type="ARBA" id="ARBA00022729"/>
    </source>
</evidence>
<keyword evidence="3 4" id="KW-0732">Signal</keyword>